<dbReference type="SUPFAM" id="SSF102114">
    <property type="entry name" value="Radical SAM enzymes"/>
    <property type="match status" value="1"/>
</dbReference>
<gene>
    <name evidence="1" type="primary">hemN</name>
    <name evidence="1" type="ORF">ABVT43_01945</name>
</gene>
<dbReference type="InterPro" id="IPR007197">
    <property type="entry name" value="rSAM"/>
</dbReference>
<dbReference type="Proteomes" id="UP001548189">
    <property type="component" value="Unassembled WGS sequence"/>
</dbReference>
<dbReference type="PROSITE" id="PS51918">
    <property type="entry name" value="RADICAL_SAM"/>
    <property type="match status" value="1"/>
</dbReference>
<dbReference type="SMART" id="SM00729">
    <property type="entry name" value="Elp3"/>
    <property type="match status" value="1"/>
</dbReference>
<dbReference type="SFLD" id="SFLDS00029">
    <property type="entry name" value="Radical_SAM"/>
    <property type="match status" value="1"/>
</dbReference>
<dbReference type="Pfam" id="PF04055">
    <property type="entry name" value="Radical_SAM"/>
    <property type="match status" value="1"/>
</dbReference>
<dbReference type="SFLD" id="SFLDG01082">
    <property type="entry name" value="B12-binding_domain_containing"/>
    <property type="match status" value="1"/>
</dbReference>
<reference evidence="1 2" key="1">
    <citation type="submission" date="2024-06" db="EMBL/GenBank/DDBJ databases">
        <authorList>
            <person name="Li F."/>
        </authorList>
    </citation>
    <scope>NUCLEOTIDE SEQUENCE [LARGE SCALE GENOMIC DNA]</scope>
    <source>
        <strain evidence="1 2">GXAS 311</strain>
    </source>
</reference>
<dbReference type="Gene3D" id="1.10.10.920">
    <property type="match status" value="1"/>
</dbReference>
<dbReference type="InterPro" id="IPR058240">
    <property type="entry name" value="rSAM_sf"/>
</dbReference>
<dbReference type="PANTHER" id="PTHR13932">
    <property type="entry name" value="COPROPORPHYRINIGEN III OXIDASE"/>
    <property type="match status" value="1"/>
</dbReference>
<dbReference type="PANTHER" id="PTHR13932:SF6">
    <property type="entry name" value="OXYGEN-INDEPENDENT COPROPORPHYRINOGEN III OXIDASE"/>
    <property type="match status" value="1"/>
</dbReference>
<comment type="caution">
    <text evidence="1">The sequence shown here is derived from an EMBL/GenBank/DDBJ whole genome shotgun (WGS) entry which is preliminary data.</text>
</comment>
<dbReference type="Gene3D" id="3.80.30.20">
    <property type="entry name" value="tm_1862 like domain"/>
    <property type="match status" value="1"/>
</dbReference>
<dbReference type="InterPro" id="IPR034505">
    <property type="entry name" value="Coproporphyrinogen-III_oxidase"/>
</dbReference>
<proteinExistence type="predicted"/>
<dbReference type="SFLD" id="SFLDF00277">
    <property type="entry name" value="oxygen-independent_coproporphy"/>
    <property type="match status" value="1"/>
</dbReference>
<accession>A0ABV2BPM3</accession>
<dbReference type="InterPro" id="IPR023404">
    <property type="entry name" value="rSAM_horseshoe"/>
</dbReference>
<name>A0ABV2BPM3_9GAMM</name>
<sequence>MQSLKLEWDENLLNKYDVSGPRYTSYPTALEFSDEYMQSDYITCLENIAQDKSLSLYIHIPFCQNICYYCACNKVITKDKSKTIQYVENLVREIQLVSSHLKAKTLKQIHWGGGTPTYLSMKQIALIMDTIRTCFDVPDDVSTEVSIEVDPRALAITDIKVLAQMGFNRMSMGVQDFDPKVQQSINRIQSFEITRDLINEARKHGFRSINLDLIYGLPLQTRETFAATLDKVIQISPDRISVFNYAHLPHRFKPQRRIKSAELPTPVEKLAIFAYIIDKLQQSGYCYIGMDHFAKPDDELAIAQNNQQLHRNFQGYTTHEEYELIGVGVSAIGSLNGQYHQNVREVDSYYHLLEQGQLPTWRGASMTFDDTIRKNVIFDLICHFYLDINQIETRYHINFKTYFSRELKMLQPLIEDKLITYSGDSIQVFAKGRLLIRNICMTFDAYLNELQEIRCFSKVI</sequence>
<dbReference type="InterPro" id="IPR006638">
    <property type="entry name" value="Elp3/MiaA/NifB-like_rSAM"/>
</dbReference>
<dbReference type="InterPro" id="IPR004558">
    <property type="entry name" value="Coprogen_oxidase_HemN"/>
</dbReference>
<dbReference type="EMBL" id="JBEVCJ010000001">
    <property type="protein sequence ID" value="MET1253877.1"/>
    <property type="molecule type" value="Genomic_DNA"/>
</dbReference>
<dbReference type="CDD" id="cd01335">
    <property type="entry name" value="Radical_SAM"/>
    <property type="match status" value="1"/>
</dbReference>
<dbReference type="PIRSF" id="PIRSF000167">
    <property type="entry name" value="HemN"/>
    <property type="match status" value="1"/>
</dbReference>
<dbReference type="SFLD" id="SFLDG01065">
    <property type="entry name" value="anaerobic_coproporphyrinogen-I"/>
    <property type="match status" value="1"/>
</dbReference>
<protein>
    <submittedName>
        <fullName evidence="1">Oxygen-independent coproporphyrinogen III oxidase</fullName>
        <ecNumber evidence="1">1.3.98.3</ecNumber>
    </submittedName>
</protein>
<evidence type="ECO:0000313" key="2">
    <source>
        <dbReference type="Proteomes" id="UP001548189"/>
    </source>
</evidence>
<dbReference type="GO" id="GO:0051989">
    <property type="term" value="F:coproporphyrinogen dehydrogenase activity"/>
    <property type="evidence" value="ECO:0007669"/>
    <property type="project" value="UniProtKB-EC"/>
</dbReference>
<keyword evidence="2" id="KW-1185">Reference proteome</keyword>
<dbReference type="NCBIfam" id="TIGR00538">
    <property type="entry name" value="hemN"/>
    <property type="match status" value="1"/>
</dbReference>
<dbReference type="EC" id="1.3.98.3" evidence="1"/>
<organism evidence="1 2">
    <name type="scientific">Aliikangiella maris</name>
    <dbReference type="NCBI Taxonomy" id="3162458"/>
    <lineage>
        <taxon>Bacteria</taxon>
        <taxon>Pseudomonadati</taxon>
        <taxon>Pseudomonadota</taxon>
        <taxon>Gammaproteobacteria</taxon>
        <taxon>Oceanospirillales</taxon>
        <taxon>Pleioneaceae</taxon>
        <taxon>Aliikangiella</taxon>
    </lineage>
</organism>
<keyword evidence="1" id="KW-0560">Oxidoreductase</keyword>
<evidence type="ECO:0000313" key="1">
    <source>
        <dbReference type="EMBL" id="MET1253877.1"/>
    </source>
</evidence>